<keyword evidence="1" id="KW-0677">Repeat</keyword>
<keyword evidence="4" id="KW-1185">Reference proteome</keyword>
<dbReference type="AlphaFoldDB" id="A0A6P1LZJ4"/>
<sequence>MTRVIVPVANGSEEIETVTIIDVLRRAGWEVVLAGIQGSGPVTASRGVKLIPDAQWEKVDLSTFDMIVLPGGMDGTNAFCENDGVQEALRIFDIEELWIGAICAAPLALHKAGVLKHRAFTCYPGIEQKMKRRDRSGEAVVVSGHVITSQGPGTAMPFALRLIELVDGKDAAGQVATGLLY</sequence>
<dbReference type="InterPro" id="IPR050325">
    <property type="entry name" value="Prot/Nucl_acid_deglycase"/>
</dbReference>
<accession>A0A6P1LZJ4</accession>
<dbReference type="CDD" id="cd03135">
    <property type="entry name" value="GATase1_DJ-1"/>
    <property type="match status" value="1"/>
</dbReference>
<evidence type="ECO:0000256" key="1">
    <source>
        <dbReference type="ARBA" id="ARBA00022737"/>
    </source>
</evidence>
<dbReference type="InterPro" id="IPR006287">
    <property type="entry name" value="DJ-1"/>
</dbReference>
<dbReference type="InterPro" id="IPR002818">
    <property type="entry name" value="DJ-1/PfpI"/>
</dbReference>
<evidence type="ECO:0000313" key="3">
    <source>
        <dbReference type="EMBL" id="QHI67959.1"/>
    </source>
</evidence>
<gene>
    <name evidence="3" type="ORF">GT409_00345</name>
</gene>
<dbReference type="KEGG" id="taer:GT409_00345"/>
<dbReference type="Pfam" id="PF01965">
    <property type="entry name" value="DJ-1_PfpI"/>
    <property type="match status" value="1"/>
</dbReference>
<dbReference type="GO" id="GO:0005737">
    <property type="term" value="C:cytoplasm"/>
    <property type="evidence" value="ECO:0007669"/>
    <property type="project" value="TreeGrafter"/>
</dbReference>
<feature type="domain" description="DJ-1/PfpI" evidence="2">
    <location>
        <begin position="3"/>
        <end position="164"/>
    </location>
</feature>
<dbReference type="PANTHER" id="PTHR48094:SF12">
    <property type="entry name" value="PARKINSON DISEASE PROTEIN 7 HOMOLOG"/>
    <property type="match status" value="1"/>
</dbReference>
<evidence type="ECO:0000313" key="4">
    <source>
        <dbReference type="Proteomes" id="UP000464954"/>
    </source>
</evidence>
<evidence type="ECO:0000259" key="2">
    <source>
        <dbReference type="Pfam" id="PF01965"/>
    </source>
</evidence>
<reference evidence="3 4" key="1">
    <citation type="submission" date="2020-01" db="EMBL/GenBank/DDBJ databases">
        <title>Ponticoccus aerotolerans gen. nov., sp. nov., an anaerobic bacterium and proposal of Ponticoccusceae fam. nov., Ponticoccusles ord. nov. and Ponticoccuse classis nov. in the phylum Kiritimatiellaeota.</title>
        <authorList>
            <person name="Zhou L.Y."/>
            <person name="Du Z.J."/>
        </authorList>
    </citation>
    <scope>NUCLEOTIDE SEQUENCE [LARGE SCALE GENOMIC DNA]</scope>
    <source>
        <strain evidence="3 4">S-5007</strain>
    </source>
</reference>
<dbReference type="Gene3D" id="3.40.50.880">
    <property type="match status" value="1"/>
</dbReference>
<dbReference type="RefSeq" id="WP_160625993.1">
    <property type="nucleotide sequence ID" value="NZ_CP047593.1"/>
</dbReference>
<proteinExistence type="predicted"/>
<name>A0A6P1LZJ4_9BACT</name>
<dbReference type="EMBL" id="CP047593">
    <property type="protein sequence ID" value="QHI67959.1"/>
    <property type="molecule type" value="Genomic_DNA"/>
</dbReference>
<dbReference type="PANTHER" id="PTHR48094">
    <property type="entry name" value="PROTEIN/NUCLEIC ACID DEGLYCASE DJ-1-RELATED"/>
    <property type="match status" value="1"/>
</dbReference>
<dbReference type="SUPFAM" id="SSF52317">
    <property type="entry name" value="Class I glutamine amidotransferase-like"/>
    <property type="match status" value="1"/>
</dbReference>
<dbReference type="NCBIfam" id="TIGR01383">
    <property type="entry name" value="not_thiJ"/>
    <property type="match status" value="1"/>
</dbReference>
<dbReference type="Proteomes" id="UP000464954">
    <property type="component" value="Chromosome"/>
</dbReference>
<dbReference type="InterPro" id="IPR029062">
    <property type="entry name" value="Class_I_gatase-like"/>
</dbReference>
<organism evidence="3 4">
    <name type="scientific">Tichowtungia aerotolerans</name>
    <dbReference type="NCBI Taxonomy" id="2697043"/>
    <lineage>
        <taxon>Bacteria</taxon>
        <taxon>Pseudomonadati</taxon>
        <taxon>Kiritimatiellota</taxon>
        <taxon>Tichowtungiia</taxon>
        <taxon>Tichowtungiales</taxon>
        <taxon>Tichowtungiaceae</taxon>
        <taxon>Tichowtungia</taxon>
    </lineage>
</organism>
<protein>
    <submittedName>
        <fullName evidence="3">DJ-1 family protein</fullName>
    </submittedName>
</protein>
<dbReference type="FunFam" id="3.40.50.880:FF:000015">
    <property type="entry name" value="Protein DJ-1 homolog C"/>
    <property type="match status" value="1"/>
</dbReference>